<feature type="transmembrane region" description="Helical" evidence="12">
    <location>
        <begin position="212"/>
        <end position="234"/>
    </location>
</feature>
<keyword evidence="11" id="KW-0275">Fatty acid biosynthesis</keyword>
<feature type="transmembrane region" description="Helical" evidence="12">
    <location>
        <begin position="181"/>
        <end position="200"/>
    </location>
</feature>
<name>A0AAE3L0N9_9GAMM</name>
<keyword evidence="3" id="KW-0444">Lipid biosynthesis</keyword>
<organism evidence="14 15">
    <name type="scientific">Methylohalomonas lacus</name>
    <dbReference type="NCBI Taxonomy" id="398773"/>
    <lineage>
        <taxon>Bacteria</taxon>
        <taxon>Pseudomonadati</taxon>
        <taxon>Pseudomonadota</taxon>
        <taxon>Gammaproteobacteria</taxon>
        <taxon>Methylohalomonadales</taxon>
        <taxon>Methylohalomonadaceae</taxon>
        <taxon>Methylohalomonas</taxon>
    </lineage>
</organism>
<dbReference type="EC" id="1.14.19.1" evidence="14"/>
<dbReference type="GO" id="GO:0006633">
    <property type="term" value="P:fatty acid biosynthetic process"/>
    <property type="evidence" value="ECO:0007669"/>
    <property type="project" value="UniProtKB-KW"/>
</dbReference>
<dbReference type="RefSeq" id="WP_259053859.1">
    <property type="nucleotide sequence ID" value="NZ_JANUCT010000002.1"/>
</dbReference>
<feature type="transmembrane region" description="Helical" evidence="12">
    <location>
        <begin position="66"/>
        <end position="86"/>
    </location>
</feature>
<evidence type="ECO:0000256" key="11">
    <source>
        <dbReference type="ARBA" id="ARBA00023160"/>
    </source>
</evidence>
<reference evidence="14" key="1">
    <citation type="submission" date="2022-08" db="EMBL/GenBank/DDBJ databases">
        <title>Genomic Encyclopedia of Type Strains, Phase III (KMG-III): the genomes of soil and plant-associated and newly described type strains.</title>
        <authorList>
            <person name="Whitman W."/>
        </authorList>
    </citation>
    <scope>NUCLEOTIDE SEQUENCE</scope>
    <source>
        <strain evidence="14">HMT 1</strain>
    </source>
</reference>
<evidence type="ECO:0000256" key="12">
    <source>
        <dbReference type="SAM" id="Phobius"/>
    </source>
</evidence>
<feature type="transmembrane region" description="Helical" evidence="12">
    <location>
        <begin position="42"/>
        <end position="60"/>
    </location>
</feature>
<keyword evidence="6 12" id="KW-1133">Transmembrane helix</keyword>
<evidence type="ECO:0000256" key="1">
    <source>
        <dbReference type="ARBA" id="ARBA00004141"/>
    </source>
</evidence>
<dbReference type="PANTHER" id="PTHR11351">
    <property type="entry name" value="ACYL-COA DESATURASE"/>
    <property type="match status" value="1"/>
</dbReference>
<evidence type="ECO:0000256" key="8">
    <source>
        <dbReference type="ARBA" id="ARBA00023004"/>
    </source>
</evidence>
<keyword evidence="7 14" id="KW-0560">Oxidoreductase</keyword>
<gene>
    <name evidence="14" type="ORF">J2T55_000346</name>
</gene>
<dbReference type="Proteomes" id="UP001204445">
    <property type="component" value="Unassembled WGS sequence"/>
</dbReference>
<evidence type="ECO:0000256" key="2">
    <source>
        <dbReference type="ARBA" id="ARBA00008749"/>
    </source>
</evidence>
<comment type="similarity">
    <text evidence="2">Belongs to the fatty acid desaturase type 2 family.</text>
</comment>
<dbReference type="AlphaFoldDB" id="A0AAE3L0N9"/>
<dbReference type="GO" id="GO:0004768">
    <property type="term" value="F:stearoyl-CoA 9-desaturase activity"/>
    <property type="evidence" value="ECO:0007669"/>
    <property type="project" value="UniProtKB-EC"/>
</dbReference>
<dbReference type="PRINTS" id="PR00075">
    <property type="entry name" value="FACDDSATRASE"/>
</dbReference>
<evidence type="ECO:0000313" key="15">
    <source>
        <dbReference type="Proteomes" id="UP001204445"/>
    </source>
</evidence>
<feature type="domain" description="Fatty acid desaturase" evidence="13">
    <location>
        <begin position="65"/>
        <end position="274"/>
    </location>
</feature>
<comment type="caution">
    <text evidence="14">The sequence shown here is derived from an EMBL/GenBank/DDBJ whole genome shotgun (WGS) entry which is preliminary data.</text>
</comment>
<accession>A0AAE3L0N9</accession>
<proteinExistence type="inferred from homology"/>
<dbReference type="InterPro" id="IPR015876">
    <property type="entry name" value="Acyl-CoA_DS"/>
</dbReference>
<keyword evidence="10 12" id="KW-0472">Membrane</keyword>
<evidence type="ECO:0000256" key="3">
    <source>
        <dbReference type="ARBA" id="ARBA00022516"/>
    </source>
</evidence>
<keyword evidence="5" id="KW-0276">Fatty acid metabolism</keyword>
<keyword evidence="4 12" id="KW-0812">Transmembrane</keyword>
<evidence type="ECO:0000313" key="14">
    <source>
        <dbReference type="EMBL" id="MCS3902350.1"/>
    </source>
</evidence>
<sequence length="316" mass="36191">MPIIRSYLIALRRWVDNAAIDDPPTAEQPDAAAGSEIDWARVLPFIGLHLACLGVFWVGWSATAVAVAGMLYLLRMFFITGFYHRYFSHRAFRTSRALQFLFALLGNTAMQRGPLWWAAHHRLHHRHADSPADTHSPRQYGFFQSHIGWFLSRGNFATRLEAVPDLARYPELRFLDRFDSLVPITFGISLYAGGELLATYQPQLGTSGAQLFIWGFCVSTIVLFHATFTVNSLAHRIGSRRYATRDDSRNNFWLALLTLGEGWHNNHHHYPGAARQGFFWWEIDLTYYLLYLLQALGLVHGLRPVPEHRRNAVARQ</sequence>
<evidence type="ECO:0000256" key="10">
    <source>
        <dbReference type="ARBA" id="ARBA00023136"/>
    </source>
</evidence>
<evidence type="ECO:0000259" key="13">
    <source>
        <dbReference type="Pfam" id="PF00487"/>
    </source>
</evidence>
<dbReference type="InterPro" id="IPR005804">
    <property type="entry name" value="FA_desaturase_dom"/>
</dbReference>
<dbReference type="CDD" id="cd03505">
    <property type="entry name" value="Delta9-FADS-like"/>
    <property type="match status" value="1"/>
</dbReference>
<evidence type="ECO:0000256" key="4">
    <source>
        <dbReference type="ARBA" id="ARBA00022692"/>
    </source>
</evidence>
<dbReference type="PANTHER" id="PTHR11351:SF31">
    <property type="entry name" value="DESATURASE 1, ISOFORM A-RELATED"/>
    <property type="match status" value="1"/>
</dbReference>
<evidence type="ECO:0000256" key="6">
    <source>
        <dbReference type="ARBA" id="ARBA00022989"/>
    </source>
</evidence>
<evidence type="ECO:0000256" key="5">
    <source>
        <dbReference type="ARBA" id="ARBA00022832"/>
    </source>
</evidence>
<comment type="subcellular location">
    <subcellularLocation>
        <location evidence="1">Membrane</location>
        <topology evidence="1">Multi-pass membrane protein</topology>
    </subcellularLocation>
</comment>
<evidence type="ECO:0000256" key="7">
    <source>
        <dbReference type="ARBA" id="ARBA00023002"/>
    </source>
</evidence>
<keyword evidence="9" id="KW-0443">Lipid metabolism</keyword>
<protein>
    <submittedName>
        <fullName evidence="14">Stearoyl-CoA desaturase (Delta-9 desaturase)</fullName>
        <ecNumber evidence="14">1.14.19.1</ecNumber>
    </submittedName>
</protein>
<dbReference type="EMBL" id="JANUCT010000002">
    <property type="protein sequence ID" value="MCS3902350.1"/>
    <property type="molecule type" value="Genomic_DNA"/>
</dbReference>
<evidence type="ECO:0000256" key="9">
    <source>
        <dbReference type="ARBA" id="ARBA00023098"/>
    </source>
</evidence>
<keyword evidence="8" id="KW-0408">Iron</keyword>
<dbReference type="GO" id="GO:0016020">
    <property type="term" value="C:membrane"/>
    <property type="evidence" value="ECO:0007669"/>
    <property type="project" value="UniProtKB-SubCell"/>
</dbReference>
<keyword evidence="15" id="KW-1185">Reference proteome</keyword>
<dbReference type="Pfam" id="PF00487">
    <property type="entry name" value="FA_desaturase"/>
    <property type="match status" value="1"/>
</dbReference>